<evidence type="ECO:0000313" key="2">
    <source>
        <dbReference type="EMBL" id="CED57944.1"/>
    </source>
</evidence>
<feature type="chain" id="PRO_5001857345" evidence="1">
    <location>
        <begin position="19"/>
        <end position="262"/>
    </location>
</feature>
<reference evidence="3" key="1">
    <citation type="submission" date="2014-09" db="EMBL/GenBank/DDBJ databases">
        <authorList>
            <person name="Hjerde E."/>
        </authorList>
    </citation>
    <scope>NUCLEOTIDE SEQUENCE [LARGE SCALE GENOMIC DNA]</scope>
    <source>
        <strain evidence="3">06/09/139</strain>
        <plasmid evidence="3">pAWOD920</plasmid>
    </source>
</reference>
<dbReference type="GeneID" id="28543589"/>
<dbReference type="InterPro" id="IPR014110">
    <property type="entry name" value="TraF"/>
</dbReference>
<sequence>MRVLSLCLVACLSFPTIANEHQGWRWYNEPRPVKPIPKPKLIPATPHINISTTPAQTPKPRQRAMSATEQMQWFQGYMAEVQNDAVINSTDVDKVTKFMKVSQFIEGKTTEFGMSWKKALVLDPSLDYRVENPTESLAAQTQNSLNREKKIQAVKTLKEKGFGLFFVYNSNAPLDKVLAPSIQAFSEQYDIGLLGISLDGGFLEEITSNRKNNNTLPIDTSPALLLVNPQTQEMHPLAYGFISQEELLGRFLNVATEYAPNF</sequence>
<dbReference type="EMBL" id="LN554848">
    <property type="protein sequence ID" value="CED57944.1"/>
    <property type="molecule type" value="Genomic_DNA"/>
</dbReference>
<geneLocation type="plasmid" evidence="2 3">
    <name>pAWOD920</name>
</geneLocation>
<dbReference type="KEGG" id="awd:AWOD_p920_18"/>
<dbReference type="AlphaFoldDB" id="A0A090IE61"/>
<organism evidence="2 3">
    <name type="scientific">Aliivibrio wodanis</name>
    <dbReference type="NCBI Taxonomy" id="80852"/>
    <lineage>
        <taxon>Bacteria</taxon>
        <taxon>Pseudomonadati</taxon>
        <taxon>Pseudomonadota</taxon>
        <taxon>Gammaproteobacteria</taxon>
        <taxon>Vibrionales</taxon>
        <taxon>Vibrionaceae</taxon>
        <taxon>Aliivibrio</taxon>
    </lineage>
</organism>
<gene>
    <name evidence="2" type="primary">traF</name>
    <name evidence="2" type="ORF">AWOD_p920_18</name>
</gene>
<dbReference type="OrthoDB" id="5651797at2"/>
<dbReference type="Pfam" id="PF13728">
    <property type="entry name" value="TraF"/>
    <property type="match status" value="1"/>
</dbReference>
<protein>
    <submittedName>
        <fullName evidence="2">Conjugative transfer protein TraF</fullName>
    </submittedName>
</protein>
<proteinExistence type="predicted"/>
<dbReference type="InterPro" id="IPR039555">
    <property type="entry name" value="TraF/TrbB"/>
</dbReference>
<evidence type="ECO:0000256" key="1">
    <source>
        <dbReference type="SAM" id="SignalP"/>
    </source>
</evidence>
<dbReference type="PATRIC" id="fig|80852.17.peg.4177"/>
<accession>A0A090IE61</accession>
<evidence type="ECO:0000313" key="3">
    <source>
        <dbReference type="Proteomes" id="UP000032427"/>
    </source>
</evidence>
<dbReference type="NCBIfam" id="TIGR02739">
    <property type="entry name" value="TraF"/>
    <property type="match status" value="1"/>
</dbReference>
<keyword evidence="3" id="KW-1185">Reference proteome</keyword>
<name>A0A090IE61_9GAMM</name>
<dbReference type="HOGENOM" id="CLU_068456_0_0_6"/>
<keyword evidence="2" id="KW-0614">Plasmid</keyword>
<dbReference type="Proteomes" id="UP000032427">
    <property type="component" value="Plasmid pAWOD920"/>
</dbReference>
<keyword evidence="1" id="KW-0732">Signal</keyword>
<feature type="signal peptide" evidence="1">
    <location>
        <begin position="1"/>
        <end position="18"/>
    </location>
</feature>